<evidence type="ECO:0000256" key="2">
    <source>
        <dbReference type="ARBA" id="ARBA00022603"/>
    </source>
</evidence>
<dbReference type="Gene3D" id="3.40.50.150">
    <property type="entry name" value="Vaccinia Virus protein VP39"/>
    <property type="match status" value="1"/>
</dbReference>
<dbReference type="EMBL" id="JAGSOH010000180">
    <property type="protein sequence ID" value="MBR7831064.1"/>
    <property type="molecule type" value="Genomic_DNA"/>
</dbReference>
<dbReference type="InterPro" id="IPR029063">
    <property type="entry name" value="SAM-dependent_MTases_sf"/>
</dbReference>
<evidence type="ECO:0000313" key="6">
    <source>
        <dbReference type="Proteomes" id="UP000676325"/>
    </source>
</evidence>
<dbReference type="GO" id="GO:0032259">
    <property type="term" value="P:methylation"/>
    <property type="evidence" value="ECO:0007669"/>
    <property type="project" value="UniProtKB-KW"/>
</dbReference>
<evidence type="ECO:0000256" key="3">
    <source>
        <dbReference type="ARBA" id="ARBA00022679"/>
    </source>
</evidence>
<comment type="similarity">
    <text evidence="1">Belongs to the methyltransferase superfamily.</text>
</comment>
<comment type="caution">
    <text evidence="5">The sequence shown here is derived from an EMBL/GenBank/DDBJ whole genome shotgun (WGS) entry which is preliminary data.</text>
</comment>
<proteinExistence type="inferred from homology"/>
<name>A0A941ENX9_9ACTN</name>
<keyword evidence="3" id="KW-0808">Transferase</keyword>
<dbReference type="RefSeq" id="WP_212522181.1">
    <property type="nucleotide sequence ID" value="NZ_JAGSOH010000180.1"/>
</dbReference>
<dbReference type="AlphaFoldDB" id="A0A941ENX9"/>
<dbReference type="CDD" id="cd02440">
    <property type="entry name" value="AdoMet_MTases"/>
    <property type="match status" value="1"/>
</dbReference>
<reference evidence="5" key="1">
    <citation type="submission" date="2021-04" db="EMBL/GenBank/DDBJ databases">
        <title>Genome based classification of Actinospica acidithermotolerans sp. nov., an actinobacterium isolated from an Indonesian hot spring.</title>
        <authorList>
            <person name="Kusuma A.B."/>
            <person name="Putra K.E."/>
            <person name="Nafisah S."/>
            <person name="Loh J."/>
            <person name="Nouioui I."/>
            <person name="Goodfellow M."/>
        </authorList>
    </citation>
    <scope>NUCLEOTIDE SEQUENCE</scope>
    <source>
        <strain evidence="5">MGRD01-02</strain>
    </source>
</reference>
<accession>A0A941ENX9</accession>
<dbReference type="Proteomes" id="UP000676325">
    <property type="component" value="Unassembled WGS sequence"/>
</dbReference>
<evidence type="ECO:0000313" key="5">
    <source>
        <dbReference type="EMBL" id="MBR7831064.1"/>
    </source>
</evidence>
<dbReference type="PANTHER" id="PTHR44942:SF4">
    <property type="entry name" value="METHYLTRANSFERASE TYPE 11 DOMAIN-CONTAINING PROTEIN"/>
    <property type="match status" value="1"/>
</dbReference>
<sequence length="263" mass="28666">MIGGARFDVVAIHHAAETGYELAAADYERVRPSYPTRALAVLADALDLKAGARVADLGAGTGKFTRLLALTGAQVVAVEPVPAMRERLTEILPQVQAVAGIAEATGLPDASVDAVVAAQAWHWFDGAAALTEIERVTGPDGRLGLVWNTLDTTVPWVAAYSRIYSAWRTDELPVHTDGSWRTAFEGRRGWKALNSAHVANPYTTDREGVLGQALTSSRISTLSVEAREEIRRELQSVLDRYPETQGERIEIPYVTDIYWTAKR</sequence>
<dbReference type="PANTHER" id="PTHR44942">
    <property type="entry name" value="METHYLTRANSF_11 DOMAIN-CONTAINING PROTEIN"/>
    <property type="match status" value="1"/>
</dbReference>
<gene>
    <name evidence="5" type="ORF">KDK95_32465</name>
</gene>
<keyword evidence="6" id="KW-1185">Reference proteome</keyword>
<dbReference type="Pfam" id="PF08241">
    <property type="entry name" value="Methyltransf_11"/>
    <property type="match status" value="1"/>
</dbReference>
<feature type="domain" description="Methyltransferase type 11" evidence="4">
    <location>
        <begin position="56"/>
        <end position="143"/>
    </location>
</feature>
<protein>
    <submittedName>
        <fullName evidence="5">Methyltransferase domain-containing protein</fullName>
    </submittedName>
</protein>
<organism evidence="5 6">
    <name type="scientific">Actinospica acidithermotolerans</name>
    <dbReference type="NCBI Taxonomy" id="2828514"/>
    <lineage>
        <taxon>Bacteria</taxon>
        <taxon>Bacillati</taxon>
        <taxon>Actinomycetota</taxon>
        <taxon>Actinomycetes</taxon>
        <taxon>Catenulisporales</taxon>
        <taxon>Actinospicaceae</taxon>
        <taxon>Actinospica</taxon>
    </lineage>
</organism>
<dbReference type="InterPro" id="IPR013216">
    <property type="entry name" value="Methyltransf_11"/>
</dbReference>
<dbReference type="InterPro" id="IPR051052">
    <property type="entry name" value="Diverse_substrate_MTase"/>
</dbReference>
<evidence type="ECO:0000259" key="4">
    <source>
        <dbReference type="Pfam" id="PF08241"/>
    </source>
</evidence>
<evidence type="ECO:0000256" key="1">
    <source>
        <dbReference type="ARBA" id="ARBA00008361"/>
    </source>
</evidence>
<dbReference type="SUPFAM" id="SSF53335">
    <property type="entry name" value="S-adenosyl-L-methionine-dependent methyltransferases"/>
    <property type="match status" value="1"/>
</dbReference>
<dbReference type="GO" id="GO:0008757">
    <property type="term" value="F:S-adenosylmethionine-dependent methyltransferase activity"/>
    <property type="evidence" value="ECO:0007669"/>
    <property type="project" value="InterPro"/>
</dbReference>
<keyword evidence="2 5" id="KW-0489">Methyltransferase</keyword>